<name>A0A1T4SDX9_VIBCI</name>
<gene>
    <name evidence="2" type="ORF">SAMN02745782_03215</name>
</gene>
<dbReference type="Pfam" id="PF09583">
    <property type="entry name" value="Phageshock_PspG"/>
    <property type="match status" value="1"/>
</dbReference>
<keyword evidence="1" id="KW-0472">Membrane</keyword>
<evidence type="ECO:0000313" key="2">
    <source>
        <dbReference type="EMBL" id="SKA26367.1"/>
    </source>
</evidence>
<dbReference type="AlphaFoldDB" id="A0A1T4SDX9"/>
<dbReference type="InterPro" id="IPR014318">
    <property type="entry name" value="Phageshock_PspG"/>
</dbReference>
<dbReference type="Proteomes" id="UP000190834">
    <property type="component" value="Unassembled WGS sequence"/>
</dbReference>
<dbReference type="STRING" id="1123491.SAMN02745782_03215"/>
<keyword evidence="1" id="KW-1133">Transmembrane helix</keyword>
<proteinExistence type="predicted"/>
<sequence>MTEILLFLALLMGFVLSGFTLLGVLLTSWIVIAIMLFLGLLGMLLKLMPWVLLLVFCIWLYRYSKAQPR</sequence>
<keyword evidence="3" id="KW-1185">Reference proteome</keyword>
<feature type="transmembrane region" description="Helical" evidence="1">
    <location>
        <begin position="28"/>
        <end position="61"/>
    </location>
</feature>
<accession>A0A1T4SDX9</accession>
<protein>
    <submittedName>
        <fullName evidence="2">Phage shock protein G</fullName>
    </submittedName>
</protein>
<keyword evidence="1" id="KW-0812">Transmembrane</keyword>
<dbReference type="GeneID" id="70584614"/>
<evidence type="ECO:0000313" key="3">
    <source>
        <dbReference type="Proteomes" id="UP000190834"/>
    </source>
</evidence>
<organism evidence="2 3">
    <name type="scientific">Vibrio cincinnatiensis DSM 19608</name>
    <dbReference type="NCBI Taxonomy" id="1123491"/>
    <lineage>
        <taxon>Bacteria</taxon>
        <taxon>Pseudomonadati</taxon>
        <taxon>Pseudomonadota</taxon>
        <taxon>Gammaproteobacteria</taxon>
        <taxon>Vibrionales</taxon>
        <taxon>Vibrionaceae</taxon>
        <taxon>Vibrio</taxon>
    </lineage>
</organism>
<reference evidence="3" key="1">
    <citation type="submission" date="2017-02" db="EMBL/GenBank/DDBJ databases">
        <authorList>
            <person name="Varghese N."/>
            <person name="Submissions S."/>
        </authorList>
    </citation>
    <scope>NUCLEOTIDE SEQUENCE [LARGE SCALE GENOMIC DNA]</scope>
    <source>
        <strain evidence="3">DSM 19608</strain>
    </source>
</reference>
<dbReference type="RefSeq" id="WP_078927533.1">
    <property type="nucleotide sequence ID" value="NZ_FUXB01000024.1"/>
</dbReference>
<evidence type="ECO:0000256" key="1">
    <source>
        <dbReference type="SAM" id="Phobius"/>
    </source>
</evidence>
<dbReference type="EMBL" id="FUXB01000024">
    <property type="protein sequence ID" value="SKA26367.1"/>
    <property type="molecule type" value="Genomic_DNA"/>
</dbReference>